<keyword evidence="2" id="KW-1185">Reference proteome</keyword>
<evidence type="ECO:0000313" key="2">
    <source>
        <dbReference type="Proteomes" id="UP000194946"/>
    </source>
</evidence>
<dbReference type="EMBL" id="JOPB01000007">
    <property type="protein sequence ID" value="OUI78383.1"/>
    <property type="molecule type" value="Genomic_DNA"/>
</dbReference>
<protein>
    <submittedName>
        <fullName evidence="1">Uncharacterized protein</fullName>
    </submittedName>
</protein>
<sequence>MDIAFVYYDDSNFSDDMPTYSCKYEGTKLTGVHDFVINHPDIINQYDFFWLFEDDLYITYQSAQGIINFINTFKPSLSAPSLTHESFFSHPITLQCNPLLLRGCDYVECMSPIMSQAFLINTIEQFMDFPIWGIEKYWKHLLWEMQEVAFIYDKWPITHTKRMGAGSLYTVAAERKIDFLKDDARASELYSNKFGSTLTNILFGIEELIPPTLLTTSKLRETITPTRKNLETMYGSYGITTFGSILNSTNYHNTLFSQFLAFPKLKKLLFQEASPQVSNILTRDWLFGDYKENSVWCHNMRFSLDGYVMNYHHPNEYYWKIIDGNFVLLSKDNEITTVFNKQEVVDGKILLTGLHAHSTDNILYLREGHH</sequence>
<evidence type="ECO:0000313" key="1">
    <source>
        <dbReference type="EMBL" id="OUI78383.1"/>
    </source>
</evidence>
<dbReference type="Proteomes" id="UP000194946">
    <property type="component" value="Unassembled WGS sequence"/>
</dbReference>
<gene>
    <name evidence="1" type="ORF">HK18_10150</name>
</gene>
<comment type="caution">
    <text evidence="1">The sequence shown here is derived from an EMBL/GenBank/DDBJ whole genome shotgun (WGS) entry which is preliminary data.</text>
</comment>
<accession>A0A251ZUR6</accession>
<organism evidence="1 2">
    <name type="scientific">Commensalibacter intestini</name>
    <dbReference type="NCBI Taxonomy" id="479936"/>
    <lineage>
        <taxon>Bacteria</taxon>
        <taxon>Pseudomonadati</taxon>
        <taxon>Pseudomonadota</taxon>
        <taxon>Alphaproteobacteria</taxon>
        <taxon>Acetobacterales</taxon>
        <taxon>Acetobacteraceae</taxon>
    </lineage>
</organism>
<reference evidence="2" key="1">
    <citation type="submission" date="2014-06" db="EMBL/GenBank/DDBJ databases">
        <authorList>
            <person name="Winans N.J."/>
            <person name="Newell P.D."/>
            <person name="Douglas A.E."/>
        </authorList>
    </citation>
    <scope>NUCLEOTIDE SEQUENCE [LARGE SCALE GENOMIC DNA]</scope>
    <source>
        <strain evidence="2">DmL_052</strain>
    </source>
</reference>
<proteinExistence type="predicted"/>
<dbReference type="AlphaFoldDB" id="A0A251ZUR6"/>
<name>A0A251ZUR6_9PROT</name>